<evidence type="ECO:0000256" key="7">
    <source>
        <dbReference type="HAMAP-Rule" id="MF_01208"/>
    </source>
</evidence>
<dbReference type="NCBIfam" id="TIGR01367">
    <property type="entry name" value="pyrE_Therm"/>
    <property type="match status" value="1"/>
</dbReference>
<comment type="similarity">
    <text evidence="7">Belongs to the purine/pyrimidine phosphoribosyltransferase family. PyrE subfamily.</text>
</comment>
<reference evidence="10" key="1">
    <citation type="journal article" date="2019" name="Microbiology">
        <title>Complete Genome Sequence of an Uncultured Bacterium of the Candidate Phylum Bipolaricaulota.</title>
        <authorList>
            <person name="Kadnikov V.V."/>
            <person name="Mardanov A.V."/>
            <person name="Beletsky A.V."/>
            <person name="Frank Y.A."/>
            <person name="Karnachuk O.V."/>
            <person name="Ravin N.V."/>
        </authorList>
    </citation>
    <scope>NUCLEOTIDE SEQUENCE [LARGE SCALE GENOMIC DNA]</scope>
</reference>
<dbReference type="PANTHER" id="PTHR19278:SF9">
    <property type="entry name" value="URIDINE 5'-MONOPHOSPHATE SYNTHASE"/>
    <property type="match status" value="1"/>
</dbReference>
<dbReference type="InterPro" id="IPR000836">
    <property type="entry name" value="PRTase_dom"/>
</dbReference>
<dbReference type="GO" id="GO:0004588">
    <property type="term" value="F:orotate phosphoribosyltransferase activity"/>
    <property type="evidence" value="ECO:0007669"/>
    <property type="project" value="UniProtKB-UniRule"/>
</dbReference>
<feature type="binding site" evidence="7">
    <location>
        <position position="92"/>
    </location>
    <ligand>
        <name>5-phospho-alpha-D-ribose 1-diphosphate</name>
        <dbReference type="ChEBI" id="CHEBI:58017"/>
        <note>ligand shared between dimeric partners</note>
    </ligand>
</feature>
<evidence type="ECO:0000313" key="10">
    <source>
        <dbReference type="Proteomes" id="UP000426444"/>
    </source>
</evidence>
<dbReference type="RefSeq" id="WP_156203539.1">
    <property type="nucleotide sequence ID" value="NZ_CP046457.1"/>
</dbReference>
<keyword evidence="10" id="KW-1185">Reference proteome</keyword>
<comment type="function">
    <text evidence="7">Catalyzes the transfer of a ribosyl phosphate group from 5-phosphoribose 1-diphosphate to orotate, leading to the formation of orotidine monophosphate (OMP).</text>
</comment>
<feature type="domain" description="Phosphoribosyltransferase" evidence="8">
    <location>
        <begin position="38"/>
        <end position="152"/>
    </location>
</feature>
<dbReference type="InterPro" id="IPR006273">
    <property type="entry name" value="Orotate_PRibTrfase_bac"/>
</dbReference>
<comment type="subunit">
    <text evidence="7">Homodimer.</text>
</comment>
<evidence type="ECO:0000256" key="3">
    <source>
        <dbReference type="ARBA" id="ARBA00022676"/>
    </source>
</evidence>
<keyword evidence="4 7" id="KW-0808">Transferase</keyword>
<dbReference type="GO" id="GO:0044205">
    <property type="term" value="P:'de novo' UMP biosynthetic process"/>
    <property type="evidence" value="ECO:0007669"/>
    <property type="project" value="UniProtKB-UniRule"/>
</dbReference>
<evidence type="ECO:0000256" key="1">
    <source>
        <dbReference type="ARBA" id="ARBA00004889"/>
    </source>
</evidence>
<dbReference type="UniPathway" id="UPA00070">
    <property type="reaction ID" value="UER00119"/>
</dbReference>
<evidence type="ECO:0000256" key="6">
    <source>
        <dbReference type="ARBA" id="ARBA00022975"/>
    </source>
</evidence>
<accession>A0A6I6DH88</accession>
<dbReference type="SUPFAM" id="SSF53271">
    <property type="entry name" value="PRTase-like"/>
    <property type="match status" value="1"/>
</dbReference>
<dbReference type="OrthoDB" id="9783570at2"/>
<name>A0A6I6DH88_9FIRM</name>
<dbReference type="AlphaFoldDB" id="A0A6I6DH88"/>
<dbReference type="EMBL" id="CP046457">
    <property type="protein sequence ID" value="QGT99663.1"/>
    <property type="molecule type" value="Genomic_DNA"/>
</dbReference>
<dbReference type="HAMAP" id="MF_01208">
    <property type="entry name" value="PyrE"/>
    <property type="match status" value="1"/>
</dbReference>
<feature type="binding site" description="in other chain" evidence="7">
    <location>
        <begin position="115"/>
        <end position="123"/>
    </location>
    <ligand>
        <name>5-phospho-alpha-D-ribose 1-diphosphate</name>
        <dbReference type="ChEBI" id="CHEBI:58017"/>
        <note>ligand shared between dimeric partners</note>
    </ligand>
</feature>
<keyword evidence="5 7" id="KW-0460">Magnesium</keyword>
<dbReference type="KEGG" id="salq:SYNTR_1070"/>
<dbReference type="Gene3D" id="3.40.50.2020">
    <property type="match status" value="1"/>
</dbReference>
<dbReference type="GO" id="GO:0000287">
    <property type="term" value="F:magnesium ion binding"/>
    <property type="evidence" value="ECO:0007669"/>
    <property type="project" value="UniProtKB-UniRule"/>
</dbReference>
<dbReference type="CDD" id="cd06223">
    <property type="entry name" value="PRTases_typeI"/>
    <property type="match status" value="1"/>
</dbReference>
<keyword evidence="3 7" id="KW-0328">Glycosyltransferase</keyword>
<organism evidence="9 10">
    <name type="scientific">Candidatus Syntrophocurvum alkaliphilum</name>
    <dbReference type="NCBI Taxonomy" id="2293317"/>
    <lineage>
        <taxon>Bacteria</taxon>
        <taxon>Bacillati</taxon>
        <taxon>Bacillota</taxon>
        <taxon>Clostridia</taxon>
        <taxon>Eubacteriales</taxon>
        <taxon>Syntrophomonadaceae</taxon>
        <taxon>Candidatus Syntrophocurvum</taxon>
    </lineage>
</organism>
<comment type="catalytic activity">
    <reaction evidence="7">
        <text>orotidine 5'-phosphate + diphosphate = orotate + 5-phospho-alpha-D-ribose 1-diphosphate</text>
        <dbReference type="Rhea" id="RHEA:10380"/>
        <dbReference type="ChEBI" id="CHEBI:30839"/>
        <dbReference type="ChEBI" id="CHEBI:33019"/>
        <dbReference type="ChEBI" id="CHEBI:57538"/>
        <dbReference type="ChEBI" id="CHEBI:58017"/>
        <dbReference type="EC" id="2.4.2.10"/>
    </reaction>
</comment>
<evidence type="ECO:0000256" key="2">
    <source>
        <dbReference type="ARBA" id="ARBA00011971"/>
    </source>
</evidence>
<evidence type="ECO:0000256" key="5">
    <source>
        <dbReference type="ARBA" id="ARBA00022842"/>
    </source>
</evidence>
<sequence>MLTHEQIIKIFEDSGALMEGHFKLTSGRHSNQYMQCAQVLKNPNYTEKLAIEIAERFKNDNIELVVGPAMGGIIVGYEVARQFGITSIFCERQDGEMTLRRGFSIKEGQRVLVVEDVVTTGGSVLETIEVVKKAGGNVAGVAVLVDRSGGKADFGVKKEAVLTMNIESWEEENCPLCKEGKLPAIKPGSRSS</sequence>
<comment type="pathway">
    <text evidence="1 7">Pyrimidine metabolism; UMP biosynthesis via de novo pathway; UMP from orotate: step 1/2.</text>
</comment>
<protein>
    <recommendedName>
        <fullName evidence="2 7">Orotate phosphoribosyltransferase</fullName>
        <shortName evidence="7">OPRT</shortName>
        <shortName evidence="7">OPRTase</shortName>
        <ecNumber evidence="2 7">2.4.2.10</ecNumber>
    </recommendedName>
</protein>
<dbReference type="GO" id="GO:0019856">
    <property type="term" value="P:pyrimidine nucleobase biosynthetic process"/>
    <property type="evidence" value="ECO:0007669"/>
    <property type="project" value="InterPro"/>
</dbReference>
<dbReference type="InterPro" id="IPR029057">
    <property type="entry name" value="PRTase-like"/>
</dbReference>
<proteinExistence type="inferred from homology"/>
<dbReference type="EC" id="2.4.2.10" evidence="2 7"/>
<dbReference type="PANTHER" id="PTHR19278">
    <property type="entry name" value="OROTATE PHOSPHORIBOSYLTRANSFERASE"/>
    <property type="match status" value="1"/>
</dbReference>
<comment type="caution">
    <text evidence="7">Lacks conserved residue(s) required for the propagation of feature annotation.</text>
</comment>
<feature type="binding site" evidence="7">
    <location>
        <position position="119"/>
    </location>
    <ligand>
        <name>orotate</name>
        <dbReference type="ChEBI" id="CHEBI:30839"/>
    </ligand>
</feature>
<dbReference type="Pfam" id="PF00156">
    <property type="entry name" value="Pribosyltran"/>
    <property type="match status" value="1"/>
</dbReference>
<dbReference type="Proteomes" id="UP000426444">
    <property type="component" value="Chromosome"/>
</dbReference>
<feature type="binding site" evidence="7">
    <location>
        <position position="147"/>
    </location>
    <ligand>
        <name>orotate</name>
        <dbReference type="ChEBI" id="CHEBI:30839"/>
    </ligand>
</feature>
<evidence type="ECO:0000313" key="9">
    <source>
        <dbReference type="EMBL" id="QGT99663.1"/>
    </source>
</evidence>
<evidence type="ECO:0000259" key="8">
    <source>
        <dbReference type="Pfam" id="PF00156"/>
    </source>
</evidence>
<dbReference type="InterPro" id="IPR023031">
    <property type="entry name" value="OPRT"/>
</dbReference>
<keyword evidence="6 7" id="KW-0665">Pyrimidine biosynthesis</keyword>
<evidence type="ECO:0000256" key="4">
    <source>
        <dbReference type="ARBA" id="ARBA00022679"/>
    </source>
</evidence>
<comment type="cofactor">
    <cofactor evidence="7">
        <name>Mg(2+)</name>
        <dbReference type="ChEBI" id="CHEBI:18420"/>
    </cofactor>
</comment>
<gene>
    <name evidence="7" type="primary">pyrE</name>
    <name evidence="9" type="ORF">SYNTR_1070</name>
</gene>